<evidence type="ECO:0000313" key="2">
    <source>
        <dbReference type="Proteomes" id="UP001055811"/>
    </source>
</evidence>
<sequence>MDLTILAMLTLVDGNSFFRNFCDPSLHPLTVFLSSKVKCLWIFPPRIINASIIFAQEGRRYHQLILAFMDLYLVTFAQERKVLPGDSKTLDSFVVI</sequence>
<comment type="caution">
    <text evidence="1">The sequence shown here is derived from an EMBL/GenBank/DDBJ whole genome shotgun (WGS) entry which is preliminary data.</text>
</comment>
<proteinExistence type="predicted"/>
<gene>
    <name evidence="1" type="ORF">L2E82_49527</name>
</gene>
<dbReference type="EMBL" id="CM042017">
    <property type="protein sequence ID" value="KAI3691263.1"/>
    <property type="molecule type" value="Genomic_DNA"/>
</dbReference>
<dbReference type="Proteomes" id="UP001055811">
    <property type="component" value="Linkage Group LG09"/>
</dbReference>
<protein>
    <submittedName>
        <fullName evidence="1">Uncharacterized protein</fullName>
    </submittedName>
</protein>
<reference evidence="2" key="1">
    <citation type="journal article" date="2022" name="Mol. Ecol. Resour.">
        <title>The genomes of chicory, endive, great burdock and yacon provide insights into Asteraceae palaeo-polyploidization history and plant inulin production.</title>
        <authorList>
            <person name="Fan W."/>
            <person name="Wang S."/>
            <person name="Wang H."/>
            <person name="Wang A."/>
            <person name="Jiang F."/>
            <person name="Liu H."/>
            <person name="Zhao H."/>
            <person name="Xu D."/>
            <person name="Zhang Y."/>
        </authorList>
    </citation>
    <scope>NUCLEOTIDE SEQUENCE [LARGE SCALE GENOMIC DNA]</scope>
    <source>
        <strain evidence="2">cv. Punajuju</strain>
    </source>
</reference>
<organism evidence="1 2">
    <name type="scientific">Cichorium intybus</name>
    <name type="common">Chicory</name>
    <dbReference type="NCBI Taxonomy" id="13427"/>
    <lineage>
        <taxon>Eukaryota</taxon>
        <taxon>Viridiplantae</taxon>
        <taxon>Streptophyta</taxon>
        <taxon>Embryophyta</taxon>
        <taxon>Tracheophyta</taxon>
        <taxon>Spermatophyta</taxon>
        <taxon>Magnoliopsida</taxon>
        <taxon>eudicotyledons</taxon>
        <taxon>Gunneridae</taxon>
        <taxon>Pentapetalae</taxon>
        <taxon>asterids</taxon>
        <taxon>campanulids</taxon>
        <taxon>Asterales</taxon>
        <taxon>Asteraceae</taxon>
        <taxon>Cichorioideae</taxon>
        <taxon>Cichorieae</taxon>
        <taxon>Cichoriinae</taxon>
        <taxon>Cichorium</taxon>
    </lineage>
</organism>
<name>A0ACB8Z1M6_CICIN</name>
<keyword evidence="2" id="KW-1185">Reference proteome</keyword>
<evidence type="ECO:0000313" key="1">
    <source>
        <dbReference type="EMBL" id="KAI3691263.1"/>
    </source>
</evidence>
<reference evidence="1 2" key="2">
    <citation type="journal article" date="2022" name="Mol. Ecol. Resour.">
        <title>The genomes of chicory, endive, great burdock and yacon provide insights into Asteraceae paleo-polyploidization history and plant inulin production.</title>
        <authorList>
            <person name="Fan W."/>
            <person name="Wang S."/>
            <person name="Wang H."/>
            <person name="Wang A."/>
            <person name="Jiang F."/>
            <person name="Liu H."/>
            <person name="Zhao H."/>
            <person name="Xu D."/>
            <person name="Zhang Y."/>
        </authorList>
    </citation>
    <scope>NUCLEOTIDE SEQUENCE [LARGE SCALE GENOMIC DNA]</scope>
    <source>
        <strain evidence="2">cv. Punajuju</strain>
        <tissue evidence="1">Leaves</tissue>
    </source>
</reference>
<accession>A0ACB8Z1M6</accession>